<evidence type="ECO:0000259" key="3">
    <source>
        <dbReference type="PROSITE" id="PS50075"/>
    </source>
</evidence>
<dbReference type="SMART" id="SM00823">
    <property type="entry name" value="PKS_PP"/>
    <property type="match status" value="1"/>
</dbReference>
<keyword evidence="1" id="KW-0596">Phosphopantetheine</keyword>
<reference evidence="4 5" key="1">
    <citation type="submission" date="2020-04" db="EMBL/GenBank/DDBJ databases">
        <title>Thermobifida alba genome sequencing and assembly.</title>
        <authorList>
            <person name="Luzics S."/>
            <person name="Horvath B."/>
            <person name="Nagy I."/>
            <person name="Toth A."/>
            <person name="Nagy I."/>
            <person name="Kukolya J."/>
        </authorList>
    </citation>
    <scope>NUCLEOTIDE SEQUENCE [LARGE SCALE GENOMIC DNA]</scope>
    <source>
        <strain evidence="4 5">DSM 43795</strain>
    </source>
</reference>
<evidence type="ECO:0000313" key="5">
    <source>
        <dbReference type="Proteomes" id="UP000832041"/>
    </source>
</evidence>
<dbReference type="SUPFAM" id="SSF47336">
    <property type="entry name" value="ACP-like"/>
    <property type="match status" value="1"/>
</dbReference>
<organism evidence="4 5">
    <name type="scientific">Thermobifida alba</name>
    <name type="common">Thermomonospora alba</name>
    <dbReference type="NCBI Taxonomy" id="53522"/>
    <lineage>
        <taxon>Bacteria</taxon>
        <taxon>Bacillati</taxon>
        <taxon>Actinomycetota</taxon>
        <taxon>Actinomycetes</taxon>
        <taxon>Streptosporangiales</taxon>
        <taxon>Nocardiopsidaceae</taxon>
        <taxon>Thermobifida</taxon>
    </lineage>
</organism>
<dbReference type="PROSITE" id="PS50075">
    <property type="entry name" value="CARRIER"/>
    <property type="match status" value="1"/>
</dbReference>
<evidence type="ECO:0000313" key="4">
    <source>
        <dbReference type="EMBL" id="UPT20827.1"/>
    </source>
</evidence>
<sequence length="85" mass="9589">METFELADLRRIVEECVGGADTELDEAALDTDFNELGYDSLLVFEITVRIKDDFGVMLPDERVEAITTPRALLEEVREHLTGRSS</sequence>
<gene>
    <name evidence="4" type="ORF">FOF52_07525</name>
</gene>
<dbReference type="Gene3D" id="1.10.1200.10">
    <property type="entry name" value="ACP-like"/>
    <property type="match status" value="1"/>
</dbReference>
<feature type="domain" description="Carrier" evidence="3">
    <location>
        <begin position="3"/>
        <end position="80"/>
    </location>
</feature>
<dbReference type="Pfam" id="PF00550">
    <property type="entry name" value="PP-binding"/>
    <property type="match status" value="1"/>
</dbReference>
<dbReference type="InterPro" id="IPR020806">
    <property type="entry name" value="PKS_PP-bd"/>
</dbReference>
<evidence type="ECO:0000256" key="2">
    <source>
        <dbReference type="ARBA" id="ARBA00022553"/>
    </source>
</evidence>
<dbReference type="InterPro" id="IPR036736">
    <property type="entry name" value="ACP-like_sf"/>
</dbReference>
<proteinExistence type="predicted"/>
<keyword evidence="5" id="KW-1185">Reference proteome</keyword>
<dbReference type="Proteomes" id="UP000832041">
    <property type="component" value="Chromosome"/>
</dbReference>
<accession>A0ABY4KZH0</accession>
<name>A0ABY4KZH0_THEAE</name>
<dbReference type="RefSeq" id="WP_248593112.1">
    <property type="nucleotide sequence ID" value="NZ_BAABEB010000027.1"/>
</dbReference>
<dbReference type="EMBL" id="CP051627">
    <property type="protein sequence ID" value="UPT20827.1"/>
    <property type="molecule type" value="Genomic_DNA"/>
</dbReference>
<dbReference type="InterPro" id="IPR009081">
    <property type="entry name" value="PP-bd_ACP"/>
</dbReference>
<keyword evidence="2" id="KW-0597">Phosphoprotein</keyword>
<protein>
    <submittedName>
        <fullName evidence="4">Acyl carrier protein</fullName>
    </submittedName>
</protein>
<evidence type="ECO:0000256" key="1">
    <source>
        <dbReference type="ARBA" id="ARBA00022450"/>
    </source>
</evidence>